<sequence length="46" mass="5521">MWNPLSGSNGIVRYYKNKRLMKKAVEYRKSIQRSSEKFSDDPFYSD</sequence>
<dbReference type="AlphaFoldDB" id="C6M8R0"/>
<dbReference type="Proteomes" id="UP000005365">
    <property type="component" value="Unassembled WGS sequence"/>
</dbReference>
<evidence type="ECO:0000313" key="1">
    <source>
        <dbReference type="EMBL" id="EET43352.1"/>
    </source>
</evidence>
<evidence type="ECO:0000313" key="2">
    <source>
        <dbReference type="Proteomes" id="UP000005365"/>
    </source>
</evidence>
<organism evidence="1 2">
    <name type="scientific">Neisseria sicca ATCC 29256</name>
    <dbReference type="NCBI Taxonomy" id="547045"/>
    <lineage>
        <taxon>Bacteria</taxon>
        <taxon>Pseudomonadati</taxon>
        <taxon>Pseudomonadota</taxon>
        <taxon>Betaproteobacteria</taxon>
        <taxon>Neisseriales</taxon>
        <taxon>Neisseriaceae</taxon>
        <taxon>Neisseria</taxon>
    </lineage>
</organism>
<gene>
    <name evidence="1" type="ORF">NEISICOT_02936</name>
</gene>
<accession>C6M8R0</accession>
<proteinExistence type="predicted"/>
<protein>
    <submittedName>
        <fullName evidence="1">Uncharacterized protein</fullName>
    </submittedName>
</protein>
<comment type="caution">
    <text evidence="1">The sequence shown here is derived from an EMBL/GenBank/DDBJ whole genome shotgun (WGS) entry which is preliminary data.</text>
</comment>
<reference evidence="1" key="1">
    <citation type="submission" date="2009-07" db="EMBL/GenBank/DDBJ databases">
        <authorList>
            <person name="Weinstock G."/>
            <person name="Sodergren E."/>
            <person name="Clifton S."/>
            <person name="Fulton L."/>
            <person name="Fulton B."/>
            <person name="Courtney L."/>
            <person name="Fronick C."/>
            <person name="Harrison M."/>
            <person name="Strong C."/>
            <person name="Farmer C."/>
            <person name="Delahaunty K."/>
            <person name="Markovic C."/>
            <person name="Hall O."/>
            <person name="Minx P."/>
            <person name="Tomlinson C."/>
            <person name="Mitreva M."/>
            <person name="Nelson J."/>
            <person name="Hou S."/>
            <person name="Wollam A."/>
            <person name="Pepin K.H."/>
            <person name="Johnson M."/>
            <person name="Bhonagiri V."/>
            <person name="Nash W.E."/>
            <person name="Warren W."/>
            <person name="Chinwalla A."/>
            <person name="Mardis E.R."/>
            <person name="Wilson R.K."/>
        </authorList>
    </citation>
    <scope>NUCLEOTIDE SEQUENCE [LARGE SCALE GENOMIC DNA]</scope>
    <source>
        <strain evidence="1">ATCC 29256</strain>
    </source>
</reference>
<dbReference type="EMBL" id="ACKO02000022">
    <property type="protein sequence ID" value="EET43352.1"/>
    <property type="molecule type" value="Genomic_DNA"/>
</dbReference>
<keyword evidence="2" id="KW-1185">Reference proteome</keyword>
<name>C6M8R0_NEISI</name>